<dbReference type="Proteomes" id="UP000563094">
    <property type="component" value="Unassembled WGS sequence"/>
</dbReference>
<comment type="caution">
    <text evidence="1">The sequence shown here is derived from an EMBL/GenBank/DDBJ whole genome shotgun (WGS) entry which is preliminary data.</text>
</comment>
<dbReference type="EMBL" id="JACJIQ010000006">
    <property type="protein sequence ID" value="MBA9077077.1"/>
    <property type="molecule type" value="Genomic_DNA"/>
</dbReference>
<gene>
    <name evidence="1" type="ORF">FHS90_001788</name>
</gene>
<organism evidence="1 2">
    <name type="scientific">Rufibacter quisquiliarum</name>
    <dbReference type="NCBI Taxonomy" id="1549639"/>
    <lineage>
        <taxon>Bacteria</taxon>
        <taxon>Pseudomonadati</taxon>
        <taxon>Bacteroidota</taxon>
        <taxon>Cytophagia</taxon>
        <taxon>Cytophagales</taxon>
        <taxon>Hymenobacteraceae</taxon>
        <taxon>Rufibacter</taxon>
    </lineage>
</organism>
<name>A0A839GQA5_9BACT</name>
<proteinExistence type="predicted"/>
<sequence>MVEELNPLEEILIWYHSLDNRTKVDVVESCRSFHPAMSEHEYDLDVFLPEFEGYLKDQTLSPLEIIHRAFFIKALIDMHFHNRNTEAQLEEWRDRKQEYRQRFILLGIDPDAYTEPDESYYERKHSWLKAANSWKELTTYRDPSIPSISKGQLLKWYLFNKD</sequence>
<keyword evidence="2" id="KW-1185">Reference proteome</keyword>
<reference evidence="1 2" key="1">
    <citation type="submission" date="2020-08" db="EMBL/GenBank/DDBJ databases">
        <title>Genomic Encyclopedia of Type Strains, Phase IV (KMG-IV): sequencing the most valuable type-strain genomes for metagenomic binning, comparative biology and taxonomic classification.</title>
        <authorList>
            <person name="Goeker M."/>
        </authorList>
    </citation>
    <scope>NUCLEOTIDE SEQUENCE [LARGE SCALE GENOMIC DNA]</scope>
    <source>
        <strain evidence="1 2">DSM 29854</strain>
    </source>
</reference>
<evidence type="ECO:0000313" key="1">
    <source>
        <dbReference type="EMBL" id="MBA9077077.1"/>
    </source>
</evidence>
<dbReference type="AlphaFoldDB" id="A0A839GQA5"/>
<accession>A0A839GQA5</accession>
<protein>
    <submittedName>
        <fullName evidence="1">Uncharacterized protein</fullName>
    </submittedName>
</protein>
<dbReference type="RefSeq" id="WP_182512722.1">
    <property type="nucleotide sequence ID" value="NZ_JACJIQ010000006.1"/>
</dbReference>
<evidence type="ECO:0000313" key="2">
    <source>
        <dbReference type="Proteomes" id="UP000563094"/>
    </source>
</evidence>